<feature type="domain" description="Histidine kinase" evidence="8">
    <location>
        <begin position="392"/>
        <end position="582"/>
    </location>
</feature>
<dbReference type="Pfam" id="PF14501">
    <property type="entry name" value="HATPase_c_5"/>
    <property type="match status" value="1"/>
</dbReference>
<dbReference type="Gene3D" id="1.10.287.130">
    <property type="match status" value="1"/>
</dbReference>
<dbReference type="EMBL" id="QTTN01000011">
    <property type="protein sequence ID" value="REE86150.1"/>
    <property type="molecule type" value="Genomic_DNA"/>
</dbReference>
<dbReference type="GO" id="GO:0000155">
    <property type="term" value="F:phosphorelay sensor kinase activity"/>
    <property type="evidence" value="ECO:0007669"/>
    <property type="project" value="InterPro"/>
</dbReference>
<evidence type="ECO:0000313" key="9">
    <source>
        <dbReference type="EMBL" id="REE86150.1"/>
    </source>
</evidence>
<name>A0A3D9S9N6_9BACL</name>
<proteinExistence type="predicted"/>
<dbReference type="InterPro" id="IPR036890">
    <property type="entry name" value="HATPase_C_sf"/>
</dbReference>
<dbReference type="SMART" id="SM00387">
    <property type="entry name" value="HATPase_c"/>
    <property type="match status" value="1"/>
</dbReference>
<evidence type="ECO:0000256" key="7">
    <source>
        <dbReference type="SAM" id="Phobius"/>
    </source>
</evidence>
<sequence length="582" mass="66018">MRRNVWLLAIIMIALLLGVNNTIYYFTTKEALEDSLQHELDSVAKQIEVSIELSRNGAEKYQEQIGRELRAASIATQFALSPNVEDVSNAQLVELAKKLDMVDITLLKRNSDNIVLYKSSNPKELGYKTNTWKPWYQAFNELFDQKEVSVDWGQKLTNFWTGPFEFSTTDTSSVHKWGYYYDGTTNYILDPYVSYDGRQREYDEVTGVSKLISETVKENNTLEEITVINPAMFPLGEKKTISNNGEVVTHMTQNPIVSGTYMFKHQDDQANVKLSYEKNEKVYEDAVINGKHVMKVFIPVDVHEKAASMLDDKGNPINRYVLSLVADYGNIQKSLDKQFVNIAIIIAIVTVLSLIAVYWAVTAYRKSKDELARRAQETYLDEMNSLFQAIRSQRHDFVNHVQTIQSFASLGRIEELKAYASEMTGEIRQMNDIINIGNPAIAAVVRSKILQAEPLMVDFQTDFSNMSKLELGMKSLDLTRLLGNLIDNAFDEVVKYAEDERMVRLEASQKDGHFEFIVSNTCHNAEELANKPIFQAGYSSKGDTHSGLGLHIVKSLVEQYKGTIRLAINEPNVISFIVKIPS</sequence>
<dbReference type="AlphaFoldDB" id="A0A3D9S9N6"/>
<dbReference type="InterPro" id="IPR032834">
    <property type="entry name" value="NatK-like_C"/>
</dbReference>
<dbReference type="PROSITE" id="PS50109">
    <property type="entry name" value="HIS_KIN"/>
    <property type="match status" value="1"/>
</dbReference>
<reference evidence="9 10" key="1">
    <citation type="submission" date="2018-08" db="EMBL/GenBank/DDBJ databases">
        <title>Genomic Encyclopedia of Type Strains, Phase III (KMG-III): the genomes of soil and plant-associated and newly described type strains.</title>
        <authorList>
            <person name="Whitman W."/>
        </authorList>
    </citation>
    <scope>NUCLEOTIDE SEQUENCE [LARGE SCALE GENOMIC DNA]</scope>
    <source>
        <strain evidence="9 10">CGMCC 1.10966</strain>
    </source>
</reference>
<dbReference type="PANTHER" id="PTHR40448:SF1">
    <property type="entry name" value="TWO-COMPONENT SENSOR HISTIDINE KINASE"/>
    <property type="match status" value="1"/>
</dbReference>
<evidence type="ECO:0000313" key="10">
    <source>
        <dbReference type="Proteomes" id="UP000256304"/>
    </source>
</evidence>
<feature type="transmembrane region" description="Helical" evidence="7">
    <location>
        <begin position="339"/>
        <end position="361"/>
    </location>
</feature>
<dbReference type="GO" id="GO:0005524">
    <property type="term" value="F:ATP binding"/>
    <property type="evidence" value="ECO:0007669"/>
    <property type="project" value="UniProtKB-KW"/>
</dbReference>
<gene>
    <name evidence="9" type="ORF">A8990_11147</name>
</gene>
<dbReference type="InterPro" id="IPR016120">
    <property type="entry name" value="Sig_transdc_His_kin_SpoOB"/>
</dbReference>
<dbReference type="SUPFAM" id="SSF55890">
    <property type="entry name" value="Sporulation response regulatory protein Spo0B"/>
    <property type="match status" value="1"/>
</dbReference>
<keyword evidence="7" id="KW-1133">Transmembrane helix</keyword>
<dbReference type="Proteomes" id="UP000256304">
    <property type="component" value="Unassembled WGS sequence"/>
</dbReference>
<dbReference type="Gene3D" id="3.30.565.10">
    <property type="entry name" value="Histidine kinase-like ATPase, C-terminal domain"/>
    <property type="match status" value="1"/>
</dbReference>
<organism evidence="9 10">
    <name type="scientific">Paenibacillus taihuensis</name>
    <dbReference type="NCBI Taxonomy" id="1156355"/>
    <lineage>
        <taxon>Bacteria</taxon>
        <taxon>Bacillati</taxon>
        <taxon>Bacillota</taxon>
        <taxon>Bacilli</taxon>
        <taxon>Bacillales</taxon>
        <taxon>Paenibacillaceae</taxon>
        <taxon>Paenibacillus</taxon>
    </lineage>
</organism>
<keyword evidence="10" id="KW-1185">Reference proteome</keyword>
<comment type="caution">
    <text evidence="9">The sequence shown here is derived from an EMBL/GenBank/DDBJ whole genome shotgun (WGS) entry which is preliminary data.</text>
</comment>
<keyword evidence="1" id="KW-0597">Phosphoprotein</keyword>
<keyword evidence="4 9" id="KW-0418">Kinase</keyword>
<evidence type="ECO:0000256" key="1">
    <source>
        <dbReference type="ARBA" id="ARBA00022553"/>
    </source>
</evidence>
<keyword evidence="3" id="KW-0547">Nucleotide-binding</keyword>
<keyword evidence="6" id="KW-0902">Two-component regulatory system</keyword>
<evidence type="ECO:0000256" key="5">
    <source>
        <dbReference type="ARBA" id="ARBA00022840"/>
    </source>
</evidence>
<evidence type="ECO:0000259" key="8">
    <source>
        <dbReference type="PROSITE" id="PS50109"/>
    </source>
</evidence>
<dbReference type="InterPro" id="IPR003594">
    <property type="entry name" value="HATPase_dom"/>
</dbReference>
<evidence type="ECO:0000256" key="3">
    <source>
        <dbReference type="ARBA" id="ARBA00022741"/>
    </source>
</evidence>
<keyword evidence="7" id="KW-0812">Transmembrane</keyword>
<dbReference type="InterPro" id="IPR005467">
    <property type="entry name" value="His_kinase_dom"/>
</dbReference>
<evidence type="ECO:0000256" key="6">
    <source>
        <dbReference type="ARBA" id="ARBA00023012"/>
    </source>
</evidence>
<keyword evidence="7" id="KW-0472">Membrane</keyword>
<accession>A0A3D9S9N6</accession>
<keyword evidence="5" id="KW-0067">ATP-binding</keyword>
<dbReference type="Pfam" id="PF14689">
    <property type="entry name" value="SPOB_a"/>
    <property type="match status" value="1"/>
</dbReference>
<protein>
    <submittedName>
        <fullName evidence="9">Sensor kinase SpoOB-type protein</fullName>
    </submittedName>
</protein>
<dbReference type="GO" id="GO:0042802">
    <property type="term" value="F:identical protein binding"/>
    <property type="evidence" value="ECO:0007669"/>
    <property type="project" value="TreeGrafter"/>
</dbReference>
<dbReference type="RefSeq" id="WP_116189173.1">
    <property type="nucleotide sequence ID" value="NZ_QTTN01000011.1"/>
</dbReference>
<dbReference type="InterPro" id="IPR039506">
    <property type="entry name" value="SPOB_a"/>
</dbReference>
<keyword evidence="2" id="KW-0808">Transferase</keyword>
<evidence type="ECO:0000256" key="2">
    <source>
        <dbReference type="ARBA" id="ARBA00022679"/>
    </source>
</evidence>
<dbReference type="PANTHER" id="PTHR40448">
    <property type="entry name" value="TWO-COMPONENT SENSOR HISTIDINE KINASE"/>
    <property type="match status" value="1"/>
</dbReference>
<evidence type="ECO:0000256" key="4">
    <source>
        <dbReference type="ARBA" id="ARBA00022777"/>
    </source>
</evidence>
<dbReference type="OrthoDB" id="1634477at2"/>